<evidence type="ECO:0000313" key="2">
    <source>
        <dbReference type="EMBL" id="GGD53680.1"/>
    </source>
</evidence>
<comment type="caution">
    <text evidence="2">The sequence shown here is derived from an EMBL/GenBank/DDBJ whole genome shotgun (WGS) entry which is preliminary data.</text>
</comment>
<organism evidence="2 3">
    <name type="scientific">Muriicola marianensis</name>
    <dbReference type="NCBI Taxonomy" id="1324801"/>
    <lineage>
        <taxon>Bacteria</taxon>
        <taxon>Pseudomonadati</taxon>
        <taxon>Bacteroidota</taxon>
        <taxon>Flavobacteriia</taxon>
        <taxon>Flavobacteriales</taxon>
        <taxon>Flavobacteriaceae</taxon>
        <taxon>Muriicola</taxon>
    </lineage>
</organism>
<keyword evidence="1" id="KW-0812">Transmembrane</keyword>
<keyword evidence="1" id="KW-0472">Membrane</keyword>
<dbReference type="Proteomes" id="UP000625780">
    <property type="component" value="Unassembled WGS sequence"/>
</dbReference>
<accession>A0ABQ1R3U5</accession>
<evidence type="ECO:0000256" key="1">
    <source>
        <dbReference type="SAM" id="Phobius"/>
    </source>
</evidence>
<dbReference type="Pfam" id="PF19578">
    <property type="entry name" value="DUF6090"/>
    <property type="match status" value="1"/>
</dbReference>
<keyword evidence="3" id="KW-1185">Reference proteome</keyword>
<protein>
    <recommendedName>
        <fullName evidence="4">Gliding motility-associated protein GldM N-terminal domain-containing protein</fullName>
    </recommendedName>
</protein>
<dbReference type="EMBL" id="BMFH01000001">
    <property type="protein sequence ID" value="GGD53680.1"/>
    <property type="molecule type" value="Genomic_DNA"/>
</dbReference>
<feature type="transmembrane region" description="Helical" evidence="1">
    <location>
        <begin position="21"/>
        <end position="42"/>
    </location>
</feature>
<reference evidence="3" key="1">
    <citation type="journal article" date="2019" name="Int. J. Syst. Evol. Microbiol.">
        <title>The Global Catalogue of Microorganisms (GCM) 10K type strain sequencing project: providing services to taxonomists for standard genome sequencing and annotation.</title>
        <authorList>
            <consortium name="The Broad Institute Genomics Platform"/>
            <consortium name="The Broad Institute Genome Sequencing Center for Infectious Disease"/>
            <person name="Wu L."/>
            <person name="Ma J."/>
        </authorList>
    </citation>
    <scope>NUCLEOTIDE SEQUENCE [LARGE SCALE GENOMIC DNA]</scope>
    <source>
        <strain evidence="3">CGMCC 1.12606</strain>
    </source>
</reference>
<proteinExistence type="predicted"/>
<evidence type="ECO:0000313" key="3">
    <source>
        <dbReference type="Proteomes" id="UP000625780"/>
    </source>
</evidence>
<gene>
    <name evidence="2" type="ORF">GCM10011361_20460</name>
</gene>
<dbReference type="InterPro" id="IPR045749">
    <property type="entry name" value="DUF6090"/>
</dbReference>
<keyword evidence="1" id="KW-1133">Transmembrane helix</keyword>
<name>A0ABQ1R3U5_9FLAO</name>
<sequence>MFGFFRKLRYDLINEHKIARYLKYAIGEIILVVIGILIALQINNWNESRKQEEIKIRYLQELRSEFSQNLVLIDNSIRTYEDLKATSSKILGYTGEKSMHISEKELALLLNRSFAANARFIPSPSIIQDLVNSGILTDLKTDTLRLQLAEWPAKLEGAKRKEEEIIEQRNAIVEILLIKIPFLDALQLDGSGNLYEPLSRGSHFQGDTRDILNDIQFENRLGFFIVSLIGSDIFYKNIRAHCEAILESIEKELEVEQN</sequence>
<evidence type="ECO:0008006" key="4">
    <source>
        <dbReference type="Google" id="ProtNLM"/>
    </source>
</evidence>